<dbReference type="GO" id="GO:0016020">
    <property type="term" value="C:membrane"/>
    <property type="evidence" value="ECO:0007669"/>
    <property type="project" value="UniProtKB-SubCell"/>
</dbReference>
<dbReference type="EMBL" id="DXEX01000177">
    <property type="protein sequence ID" value="HIX59673.1"/>
    <property type="molecule type" value="Genomic_DNA"/>
</dbReference>
<evidence type="ECO:0000313" key="10">
    <source>
        <dbReference type="Proteomes" id="UP000886817"/>
    </source>
</evidence>
<gene>
    <name evidence="9" type="ORF">IAA45_08165</name>
</gene>
<sequence length="365" mass="40687">MKYTDNNRISHRQLYRQLLLSMTAPFLLCAVGWEGLLGENGVLGILLALPFVSLYVIFLVRLSYLYENPERYLGKFLRLVLSAFYLIFVILTGGYLLSVLEEIVPRYLVTGIDGRVLTVLSAAVCGLGTFQGMQKRGRMAEVSGGIVAGGVLLLYLLSVSQGDIGHFPQLYDGAIPVSTGETWQAALHVFCIFIGIGLLPLLLPKVEKSSGAARPALRAVWMLGLILAAGLVLLQGAFGAARLSYEKYPIVPLMAGANLPGDILGRFDVIWMGILLYSLLFSIGSLQFYGTHILQSLHLETLRWWVAAAMVFFSWVWLPDRTLQESYPWILQFIFCPGFLVILAVLWIYGRKKGFHKLVHRRKED</sequence>
<keyword evidence="5 8" id="KW-0812">Transmembrane</keyword>
<evidence type="ECO:0000256" key="5">
    <source>
        <dbReference type="ARBA" id="ARBA00022692"/>
    </source>
</evidence>
<accession>A0A9D1WIH1</accession>
<feature type="transmembrane region" description="Helical" evidence="8">
    <location>
        <begin position="18"/>
        <end position="36"/>
    </location>
</feature>
<evidence type="ECO:0000313" key="9">
    <source>
        <dbReference type="EMBL" id="HIX59673.1"/>
    </source>
</evidence>
<feature type="transmembrane region" description="Helical" evidence="8">
    <location>
        <begin position="42"/>
        <end position="64"/>
    </location>
</feature>
<organism evidence="9 10">
    <name type="scientific">Candidatus Blautia gallistercoris</name>
    <dbReference type="NCBI Taxonomy" id="2838490"/>
    <lineage>
        <taxon>Bacteria</taxon>
        <taxon>Bacillati</taxon>
        <taxon>Bacillota</taxon>
        <taxon>Clostridia</taxon>
        <taxon>Lachnospirales</taxon>
        <taxon>Lachnospiraceae</taxon>
        <taxon>Blautia</taxon>
    </lineage>
</organism>
<name>A0A9D1WIH1_9FIRM</name>
<protein>
    <submittedName>
        <fullName evidence="9">GerAB/ArcD/ProY family transporter</fullName>
    </submittedName>
</protein>
<comment type="subcellular location">
    <subcellularLocation>
        <location evidence="1">Membrane</location>
        <topology evidence="1">Multi-pass membrane protein</topology>
    </subcellularLocation>
</comment>
<comment type="similarity">
    <text evidence="2">Belongs to the amino acid-polyamine-organocation (APC) superfamily. Spore germination protein (SGP) (TC 2.A.3.9) family.</text>
</comment>
<feature type="transmembrane region" description="Helical" evidence="8">
    <location>
        <begin position="330"/>
        <end position="349"/>
    </location>
</feature>
<dbReference type="Pfam" id="PF03845">
    <property type="entry name" value="Spore_permease"/>
    <property type="match status" value="1"/>
</dbReference>
<feature type="transmembrane region" description="Helical" evidence="8">
    <location>
        <begin position="112"/>
        <end position="130"/>
    </location>
</feature>
<evidence type="ECO:0000256" key="1">
    <source>
        <dbReference type="ARBA" id="ARBA00004141"/>
    </source>
</evidence>
<feature type="transmembrane region" description="Helical" evidence="8">
    <location>
        <begin position="142"/>
        <end position="162"/>
    </location>
</feature>
<feature type="transmembrane region" description="Helical" evidence="8">
    <location>
        <begin position="76"/>
        <end position="100"/>
    </location>
</feature>
<reference evidence="9" key="2">
    <citation type="submission" date="2021-04" db="EMBL/GenBank/DDBJ databases">
        <authorList>
            <person name="Gilroy R."/>
        </authorList>
    </citation>
    <scope>NUCLEOTIDE SEQUENCE</scope>
    <source>
        <strain evidence="9">ChiSjej1B19-8411</strain>
    </source>
</reference>
<evidence type="ECO:0000256" key="3">
    <source>
        <dbReference type="ARBA" id="ARBA00022448"/>
    </source>
</evidence>
<evidence type="ECO:0000256" key="8">
    <source>
        <dbReference type="SAM" id="Phobius"/>
    </source>
</evidence>
<dbReference type="AlphaFoldDB" id="A0A9D1WIH1"/>
<feature type="transmembrane region" description="Helical" evidence="8">
    <location>
        <begin position="301"/>
        <end position="318"/>
    </location>
</feature>
<evidence type="ECO:0000256" key="2">
    <source>
        <dbReference type="ARBA" id="ARBA00007998"/>
    </source>
</evidence>
<keyword evidence="4" id="KW-0309">Germination</keyword>
<keyword evidence="7 8" id="KW-0472">Membrane</keyword>
<keyword evidence="6 8" id="KW-1133">Transmembrane helix</keyword>
<evidence type="ECO:0000256" key="7">
    <source>
        <dbReference type="ARBA" id="ARBA00023136"/>
    </source>
</evidence>
<proteinExistence type="inferred from homology"/>
<feature type="transmembrane region" description="Helical" evidence="8">
    <location>
        <begin position="215"/>
        <end position="238"/>
    </location>
</feature>
<dbReference type="InterPro" id="IPR004761">
    <property type="entry name" value="Spore_GerAB"/>
</dbReference>
<comment type="caution">
    <text evidence="9">The sequence shown here is derived from an EMBL/GenBank/DDBJ whole genome shotgun (WGS) entry which is preliminary data.</text>
</comment>
<dbReference type="Proteomes" id="UP000886817">
    <property type="component" value="Unassembled WGS sequence"/>
</dbReference>
<evidence type="ECO:0000256" key="4">
    <source>
        <dbReference type="ARBA" id="ARBA00022544"/>
    </source>
</evidence>
<reference evidence="9" key="1">
    <citation type="journal article" date="2021" name="PeerJ">
        <title>Extensive microbial diversity within the chicken gut microbiome revealed by metagenomics and culture.</title>
        <authorList>
            <person name="Gilroy R."/>
            <person name="Ravi A."/>
            <person name="Getino M."/>
            <person name="Pursley I."/>
            <person name="Horton D.L."/>
            <person name="Alikhan N.F."/>
            <person name="Baker D."/>
            <person name="Gharbi K."/>
            <person name="Hall N."/>
            <person name="Watson M."/>
            <person name="Adriaenssens E.M."/>
            <person name="Foster-Nyarko E."/>
            <person name="Jarju S."/>
            <person name="Secka A."/>
            <person name="Antonio M."/>
            <person name="Oren A."/>
            <person name="Chaudhuri R.R."/>
            <person name="La Ragione R."/>
            <person name="Hildebrand F."/>
            <person name="Pallen M.J."/>
        </authorList>
    </citation>
    <scope>NUCLEOTIDE SEQUENCE</scope>
    <source>
        <strain evidence="9">ChiSjej1B19-8411</strain>
    </source>
</reference>
<dbReference type="GO" id="GO:0009847">
    <property type="term" value="P:spore germination"/>
    <property type="evidence" value="ECO:0007669"/>
    <property type="project" value="InterPro"/>
</dbReference>
<evidence type="ECO:0000256" key="6">
    <source>
        <dbReference type="ARBA" id="ARBA00022989"/>
    </source>
</evidence>
<feature type="transmembrane region" description="Helical" evidence="8">
    <location>
        <begin position="182"/>
        <end position="203"/>
    </location>
</feature>
<dbReference type="PANTHER" id="PTHR34975:SF2">
    <property type="entry name" value="SPORE GERMINATION PROTEIN A2"/>
    <property type="match status" value="1"/>
</dbReference>
<feature type="transmembrane region" description="Helical" evidence="8">
    <location>
        <begin position="269"/>
        <end position="289"/>
    </location>
</feature>
<keyword evidence="3" id="KW-0813">Transport</keyword>
<dbReference type="PANTHER" id="PTHR34975">
    <property type="entry name" value="SPORE GERMINATION PROTEIN A2"/>
    <property type="match status" value="1"/>
</dbReference>